<accession>A0A1B7NXE9</accession>
<protein>
    <submittedName>
        <fullName evidence="2">Uncharacterized protein</fullName>
    </submittedName>
</protein>
<keyword evidence="3" id="KW-1185">Reference proteome</keyword>
<proteinExistence type="predicted"/>
<sequence length="124" mass="13791">MAPNTDIATRSVVVALKSICEKTSIEISGITGLSVRAINLIYARAIERGFDPNARPFVIRDAWLADAPRSGRPKKKTSEEVQEQGITQYGKNQDICHHEYCEFLKAAGFRKTKSARKPGLTKRT</sequence>
<evidence type="ECO:0000256" key="1">
    <source>
        <dbReference type="SAM" id="MobiDB-lite"/>
    </source>
</evidence>
<comment type="caution">
    <text evidence="2">The sequence shown here is derived from an EMBL/GenBank/DDBJ whole genome shotgun (WGS) entry which is preliminary data.</text>
</comment>
<dbReference type="OrthoDB" id="4187513at2759"/>
<dbReference type="AlphaFoldDB" id="A0A1B7NXE9"/>
<evidence type="ECO:0000313" key="2">
    <source>
        <dbReference type="EMBL" id="OAX81454.1"/>
    </source>
</evidence>
<dbReference type="EMBL" id="LGUA01000472">
    <property type="protein sequence ID" value="OAX81454.1"/>
    <property type="molecule type" value="Genomic_DNA"/>
</dbReference>
<evidence type="ECO:0000313" key="3">
    <source>
        <dbReference type="Proteomes" id="UP000091918"/>
    </source>
</evidence>
<reference evidence="2 3" key="1">
    <citation type="submission" date="2015-07" db="EMBL/GenBank/DDBJ databases">
        <title>Emmonsia species relationships and genome sequence.</title>
        <authorList>
            <person name="Cuomo C.A."/>
            <person name="Schwartz I.S."/>
            <person name="Kenyon C."/>
            <person name="de Hoog G.S."/>
            <person name="Govender N.P."/>
            <person name="Botha A."/>
            <person name="Moreno L."/>
            <person name="de Vries M."/>
            <person name="Munoz J.F."/>
            <person name="Stielow J.B."/>
        </authorList>
    </citation>
    <scope>NUCLEOTIDE SEQUENCE [LARGE SCALE GENOMIC DNA]</scope>
    <source>
        <strain evidence="2 3">CBS 136260</strain>
    </source>
</reference>
<dbReference type="Proteomes" id="UP000091918">
    <property type="component" value="Unassembled WGS sequence"/>
</dbReference>
<name>A0A1B7NXE9_9EURO</name>
<organism evidence="2 3">
    <name type="scientific">Emergomyces africanus</name>
    <dbReference type="NCBI Taxonomy" id="1955775"/>
    <lineage>
        <taxon>Eukaryota</taxon>
        <taxon>Fungi</taxon>
        <taxon>Dikarya</taxon>
        <taxon>Ascomycota</taxon>
        <taxon>Pezizomycotina</taxon>
        <taxon>Eurotiomycetes</taxon>
        <taxon>Eurotiomycetidae</taxon>
        <taxon>Onygenales</taxon>
        <taxon>Ajellomycetaceae</taxon>
        <taxon>Emergomyces</taxon>
    </lineage>
</organism>
<dbReference type="STRING" id="1658172.A0A1B7NXE9"/>
<gene>
    <name evidence="2" type="ORF">ACJ72_04204</name>
</gene>
<feature type="region of interest" description="Disordered" evidence="1">
    <location>
        <begin position="68"/>
        <end position="88"/>
    </location>
</feature>